<feature type="region of interest" description="Disordered" evidence="1">
    <location>
        <begin position="1"/>
        <end position="25"/>
    </location>
</feature>
<feature type="compositionally biased region" description="Low complexity" evidence="1">
    <location>
        <begin position="97"/>
        <end position="116"/>
    </location>
</feature>
<feature type="region of interest" description="Disordered" evidence="1">
    <location>
        <begin position="86"/>
        <end position="136"/>
    </location>
</feature>
<keyword evidence="2" id="KW-0812">Transmembrane</keyword>
<evidence type="ECO:0000256" key="2">
    <source>
        <dbReference type="SAM" id="Phobius"/>
    </source>
</evidence>
<reference evidence="3 4" key="1">
    <citation type="journal article" date="2021" name="Sci. Rep.">
        <title>The genome of the diatom Chaetoceros tenuissimus carries an ancient integrated fragment of an extant virus.</title>
        <authorList>
            <person name="Hongo Y."/>
            <person name="Kimura K."/>
            <person name="Takaki Y."/>
            <person name="Yoshida Y."/>
            <person name="Baba S."/>
            <person name="Kobayashi G."/>
            <person name="Nagasaki K."/>
            <person name="Hano T."/>
            <person name="Tomaru Y."/>
        </authorList>
    </citation>
    <scope>NUCLEOTIDE SEQUENCE [LARGE SCALE GENOMIC DNA]</scope>
    <source>
        <strain evidence="3 4">NIES-3715</strain>
    </source>
</reference>
<dbReference type="EMBL" id="BLLK01000062">
    <property type="protein sequence ID" value="GFH58385.1"/>
    <property type="molecule type" value="Genomic_DNA"/>
</dbReference>
<protein>
    <submittedName>
        <fullName evidence="3">Uncharacterized protein</fullName>
    </submittedName>
</protein>
<proteinExistence type="predicted"/>
<evidence type="ECO:0000313" key="4">
    <source>
        <dbReference type="Proteomes" id="UP001054902"/>
    </source>
</evidence>
<gene>
    <name evidence="3" type="ORF">CTEN210_14861</name>
</gene>
<accession>A0AAD3HCC2</accession>
<organism evidence="3 4">
    <name type="scientific">Chaetoceros tenuissimus</name>
    <dbReference type="NCBI Taxonomy" id="426638"/>
    <lineage>
        <taxon>Eukaryota</taxon>
        <taxon>Sar</taxon>
        <taxon>Stramenopiles</taxon>
        <taxon>Ochrophyta</taxon>
        <taxon>Bacillariophyta</taxon>
        <taxon>Coscinodiscophyceae</taxon>
        <taxon>Chaetocerotophycidae</taxon>
        <taxon>Chaetocerotales</taxon>
        <taxon>Chaetocerotaceae</taxon>
        <taxon>Chaetoceros</taxon>
    </lineage>
</organism>
<comment type="caution">
    <text evidence="3">The sequence shown here is derived from an EMBL/GenBank/DDBJ whole genome shotgun (WGS) entry which is preliminary data.</text>
</comment>
<sequence>MQSKSNYGSVSEAASKAEEGRQELDEEYNVENTRFLTSTNEERRRQFLNALFPILMFVLIMGSIVFLLSKDFNHLYPGPGGDVKNHGGGLYHEESSSESPRPTSININSSTSSTNSEPVENTQKAKYTQNSEAGYTPQCTSHSKCKSGGLTGLCCPTAEGIFLDCCN</sequence>
<feature type="compositionally biased region" description="Polar residues" evidence="1">
    <location>
        <begin position="117"/>
        <end position="136"/>
    </location>
</feature>
<feature type="transmembrane region" description="Helical" evidence="2">
    <location>
        <begin position="47"/>
        <end position="68"/>
    </location>
</feature>
<keyword evidence="2" id="KW-0472">Membrane</keyword>
<evidence type="ECO:0000313" key="3">
    <source>
        <dbReference type="EMBL" id="GFH58385.1"/>
    </source>
</evidence>
<dbReference type="AlphaFoldDB" id="A0AAD3HCC2"/>
<keyword evidence="2" id="KW-1133">Transmembrane helix</keyword>
<name>A0AAD3HCC2_9STRA</name>
<keyword evidence="4" id="KW-1185">Reference proteome</keyword>
<evidence type="ECO:0000256" key="1">
    <source>
        <dbReference type="SAM" id="MobiDB-lite"/>
    </source>
</evidence>
<dbReference type="Proteomes" id="UP001054902">
    <property type="component" value="Unassembled WGS sequence"/>
</dbReference>